<name>A0ABU1V242_9GAMM</name>
<sequence>MSDTNSSTMATIRLLLIEGEESDESKLSIDDIIEMEFPLREN</sequence>
<protein>
    <submittedName>
        <fullName evidence="1">Uncharacterized protein</fullName>
    </submittedName>
</protein>
<evidence type="ECO:0000313" key="1">
    <source>
        <dbReference type="EMBL" id="MDR7091527.1"/>
    </source>
</evidence>
<evidence type="ECO:0000313" key="2">
    <source>
        <dbReference type="Proteomes" id="UP001253595"/>
    </source>
</evidence>
<gene>
    <name evidence="1" type="ORF">J2X05_003562</name>
</gene>
<proteinExistence type="predicted"/>
<comment type="caution">
    <text evidence="1">The sequence shown here is derived from an EMBL/GenBank/DDBJ whole genome shotgun (WGS) entry which is preliminary data.</text>
</comment>
<keyword evidence="2" id="KW-1185">Reference proteome</keyword>
<dbReference type="EMBL" id="JAVDVX010000007">
    <property type="protein sequence ID" value="MDR7091527.1"/>
    <property type="molecule type" value="Genomic_DNA"/>
</dbReference>
<organism evidence="1 2">
    <name type="scientific">Cellvibrio fibrivorans</name>
    <dbReference type="NCBI Taxonomy" id="126350"/>
    <lineage>
        <taxon>Bacteria</taxon>
        <taxon>Pseudomonadati</taxon>
        <taxon>Pseudomonadota</taxon>
        <taxon>Gammaproteobacteria</taxon>
        <taxon>Cellvibrionales</taxon>
        <taxon>Cellvibrionaceae</taxon>
        <taxon>Cellvibrio</taxon>
    </lineage>
</organism>
<dbReference type="Proteomes" id="UP001253595">
    <property type="component" value="Unassembled WGS sequence"/>
</dbReference>
<accession>A0ABU1V242</accession>
<reference evidence="1 2" key="1">
    <citation type="submission" date="2023-07" db="EMBL/GenBank/DDBJ databases">
        <title>Sorghum-associated microbial communities from plants grown in Nebraska, USA.</title>
        <authorList>
            <person name="Schachtman D."/>
        </authorList>
    </citation>
    <scope>NUCLEOTIDE SEQUENCE [LARGE SCALE GENOMIC DNA]</scope>
    <source>
        <strain evidence="1 2">BE190</strain>
    </source>
</reference>